<organism evidence="3 4">
    <name type="scientific">Arthrobacter humicola</name>
    <dbReference type="NCBI Taxonomy" id="409291"/>
    <lineage>
        <taxon>Bacteria</taxon>
        <taxon>Bacillati</taxon>
        <taxon>Actinomycetota</taxon>
        <taxon>Actinomycetes</taxon>
        <taxon>Micrococcales</taxon>
        <taxon>Micrococcaceae</taxon>
        <taxon>Arthrobacter</taxon>
    </lineage>
</organism>
<evidence type="ECO:0000256" key="1">
    <source>
        <dbReference type="SAM" id="MobiDB-lite"/>
    </source>
</evidence>
<feature type="domain" description="DUF222" evidence="2">
    <location>
        <begin position="178"/>
        <end position="307"/>
    </location>
</feature>
<reference evidence="4" key="1">
    <citation type="journal article" date="2019" name="Int. J. Syst. Evol. Microbiol.">
        <title>The Global Catalogue of Microorganisms (GCM) 10K type strain sequencing project: providing services to taxonomists for standard genome sequencing and annotation.</title>
        <authorList>
            <consortium name="The Broad Institute Genomics Platform"/>
            <consortium name="The Broad Institute Genome Sequencing Center for Infectious Disease"/>
            <person name="Wu L."/>
            <person name="Ma J."/>
        </authorList>
    </citation>
    <scope>NUCLEOTIDE SEQUENCE [LARGE SCALE GENOMIC DNA]</scope>
    <source>
        <strain evidence="4">JCM 15921</strain>
    </source>
</reference>
<comment type="caution">
    <text evidence="3">The sequence shown here is derived from an EMBL/GenBank/DDBJ whole genome shotgun (WGS) entry which is preliminary data.</text>
</comment>
<keyword evidence="4" id="KW-1185">Reference proteome</keyword>
<accession>A0ABP5LIZ8</accession>
<dbReference type="InterPro" id="IPR003870">
    <property type="entry name" value="DUF222"/>
</dbReference>
<proteinExistence type="predicted"/>
<evidence type="ECO:0000259" key="2">
    <source>
        <dbReference type="Pfam" id="PF02720"/>
    </source>
</evidence>
<feature type="compositionally biased region" description="Low complexity" evidence="1">
    <location>
        <begin position="125"/>
        <end position="147"/>
    </location>
</feature>
<dbReference type="EMBL" id="BAAAQB010000041">
    <property type="protein sequence ID" value="GAA2146035.1"/>
    <property type="molecule type" value="Genomic_DNA"/>
</dbReference>
<protein>
    <recommendedName>
        <fullName evidence="2">DUF222 domain-containing protein</fullName>
    </recommendedName>
</protein>
<dbReference type="Pfam" id="PF02720">
    <property type="entry name" value="DUF222"/>
    <property type="match status" value="1"/>
</dbReference>
<feature type="region of interest" description="Disordered" evidence="1">
    <location>
        <begin position="125"/>
        <end position="172"/>
    </location>
</feature>
<evidence type="ECO:0000313" key="3">
    <source>
        <dbReference type="EMBL" id="GAA2146035.1"/>
    </source>
</evidence>
<gene>
    <name evidence="3" type="ORF">GCM10009825_39230</name>
</gene>
<dbReference type="Proteomes" id="UP001500102">
    <property type="component" value="Unassembled WGS sequence"/>
</dbReference>
<name>A0ABP5LIZ8_9MICC</name>
<evidence type="ECO:0000313" key="4">
    <source>
        <dbReference type="Proteomes" id="UP001500102"/>
    </source>
</evidence>
<sequence length="337" mass="34114">MEAARDFIPLGDDGQGTDRCTGRAAGCGADPGTDRGACGGTGPARWSGVGVALAALEAVGSTAVQDAALWDFRAASDFAGGVEELSRRVEFLQLVAAGAVDRTRTQASPAAAAGAWAGASWTTGWRGDAPGTAAASGAPSGTVSAGTDGRINGGTDGVPGSAASPDALTGEGVPWDAAGDAAVVDDGYRNTAEFLRARLRISAPEARRRLALAGGLLPRRGLTGQPVPAVHAELGAAVASGEVASRAATVITAALEKVRHVCDAGALGRMEHALTRTAAENDADFLARVARGWADALDQDGAEPSEELLRQLQGAFIRRRRHGLHHRGCQIVCVGGL</sequence>